<feature type="compositionally biased region" description="Polar residues" evidence="2">
    <location>
        <begin position="40"/>
        <end position="52"/>
    </location>
</feature>
<dbReference type="SMART" id="SM00614">
    <property type="entry name" value="ZnF_BED"/>
    <property type="match status" value="1"/>
</dbReference>
<dbReference type="Pfam" id="PF14372">
    <property type="entry name" value="hAT-like_RNase-H"/>
    <property type="match status" value="1"/>
</dbReference>
<sequence>MHADGRHAPLHLTQTHTASDFSSPSIHRSRLHAHRHTHSRQSVSRTRTTGNGQRHKPLFSSSISLAQASFFFTISLRFAAAASPPLQLQSSTEDRRRLPLIFTVPILMVGSSPKIELQSPSLFTVGSSSDFQHIAEFSINPVGDYFVGVIYDITFMDTSINYTPNDANLMDDEPDIAFDMEVENEDFIDDDLQILNDSTNSSSSKCRATDASGLEKEKPSKKPRKCTSEVWKSFTKIGVVDGKERAKCNGCDRKYIVGSGKIGTSTLAHHIPKCPGLSQYHNVGIMMLDQEGKLRFKLIDHKRVREVISMAIVEHDLPYSFVEYRWIRELHKLLNPDVKHISRNTAVADIWKFYLDQKELLKQSMSRTAGRICLTADCWTSYNVEGYICLIAHFVDENWKLNSKILSFCKMEPPHTGIELANKVFECLKEWGIDRKVFSLTLDNASANDNMQDILKEQLCLQNSLLCNGDFFHVRCCAHILNLIVQEDWERGELMCEFLRPFYVITNLFSGSSYPTSNAYFLEIWRIECLLKQNLENSDSLIKEMATRMKSKFDKYWKDYSVILAIAVVLDPRMKLEEYINYISEDNCSAGKSELDTYLEEAKIDPKYSKEMDVLGNWKQHRHRFPILSRMACDILSIPITSVASESAFSIGSRVLNKYRCSLLPDNVQALICTRNWLHGFQIDDDDKGALGDDEASNIVQNIDGSKLSTNAAT</sequence>
<organism evidence="5 6">
    <name type="scientific">Senna tora</name>
    <dbReference type="NCBI Taxonomy" id="362788"/>
    <lineage>
        <taxon>Eukaryota</taxon>
        <taxon>Viridiplantae</taxon>
        <taxon>Streptophyta</taxon>
        <taxon>Embryophyta</taxon>
        <taxon>Tracheophyta</taxon>
        <taxon>Spermatophyta</taxon>
        <taxon>Magnoliopsida</taxon>
        <taxon>eudicotyledons</taxon>
        <taxon>Gunneridae</taxon>
        <taxon>Pentapetalae</taxon>
        <taxon>rosids</taxon>
        <taxon>fabids</taxon>
        <taxon>Fabales</taxon>
        <taxon>Fabaceae</taxon>
        <taxon>Caesalpinioideae</taxon>
        <taxon>Cassia clade</taxon>
        <taxon>Senna</taxon>
    </lineage>
</organism>
<proteinExistence type="predicted"/>
<accession>A0A834WEY3</accession>
<dbReference type="SUPFAM" id="SSF53098">
    <property type="entry name" value="Ribonuclease H-like"/>
    <property type="match status" value="1"/>
</dbReference>
<gene>
    <name evidence="5" type="ORF">G2W53_026275</name>
</gene>
<dbReference type="GO" id="GO:0046983">
    <property type="term" value="F:protein dimerization activity"/>
    <property type="evidence" value="ECO:0007669"/>
    <property type="project" value="InterPro"/>
</dbReference>
<comment type="caution">
    <text evidence="5">The sequence shown here is derived from an EMBL/GenBank/DDBJ whole genome shotgun (WGS) entry which is preliminary data.</text>
</comment>
<dbReference type="EMBL" id="JAAIUW010000008">
    <property type="protein sequence ID" value="KAF7820820.1"/>
    <property type="molecule type" value="Genomic_DNA"/>
</dbReference>
<dbReference type="Proteomes" id="UP000634136">
    <property type="component" value="Unassembled WGS sequence"/>
</dbReference>
<evidence type="ECO:0000259" key="4">
    <source>
        <dbReference type="Pfam" id="PF14372"/>
    </source>
</evidence>
<dbReference type="Pfam" id="PF05699">
    <property type="entry name" value="Dimer_Tnp_hAT"/>
    <property type="match status" value="1"/>
</dbReference>
<feature type="compositionally biased region" description="Basic residues" evidence="2">
    <location>
        <begin position="27"/>
        <end position="39"/>
    </location>
</feature>
<evidence type="ECO:0000313" key="6">
    <source>
        <dbReference type="Proteomes" id="UP000634136"/>
    </source>
</evidence>
<dbReference type="OrthoDB" id="1873329at2759"/>
<reference evidence="5" key="1">
    <citation type="submission" date="2020-09" db="EMBL/GenBank/DDBJ databases">
        <title>Genome-Enabled Discovery of Anthraquinone Biosynthesis in Senna tora.</title>
        <authorList>
            <person name="Kang S.-H."/>
            <person name="Pandey R.P."/>
            <person name="Lee C.-M."/>
            <person name="Sim J.-S."/>
            <person name="Jeong J.-T."/>
            <person name="Choi B.-S."/>
            <person name="Jung M."/>
            <person name="Ginzburg D."/>
            <person name="Zhao K."/>
            <person name="Won S.Y."/>
            <person name="Oh T.-J."/>
            <person name="Yu Y."/>
            <person name="Kim N.-H."/>
            <person name="Lee O.R."/>
            <person name="Lee T.-H."/>
            <person name="Bashyal P."/>
            <person name="Kim T.-S."/>
            <person name="Lee W.-H."/>
            <person name="Kawkins C."/>
            <person name="Kim C.-K."/>
            <person name="Kim J.S."/>
            <person name="Ahn B.O."/>
            <person name="Rhee S.Y."/>
            <person name="Sohng J.K."/>
        </authorList>
    </citation>
    <scope>NUCLEOTIDE SEQUENCE</scope>
    <source>
        <tissue evidence="5">Leaf</tissue>
    </source>
</reference>
<dbReference type="GO" id="GO:0003677">
    <property type="term" value="F:DNA binding"/>
    <property type="evidence" value="ECO:0007669"/>
    <property type="project" value="UniProtKB-KW"/>
</dbReference>
<evidence type="ECO:0000256" key="1">
    <source>
        <dbReference type="ARBA" id="ARBA00023125"/>
    </source>
</evidence>
<feature type="domain" description="hAT-like transposase RNase-H fold" evidence="4">
    <location>
        <begin position="510"/>
        <end position="584"/>
    </location>
</feature>
<dbReference type="PANTHER" id="PTHR46481">
    <property type="entry name" value="ZINC FINGER BED DOMAIN-CONTAINING PROTEIN 4"/>
    <property type="match status" value="1"/>
</dbReference>
<feature type="region of interest" description="Disordered" evidence="2">
    <location>
        <begin position="199"/>
        <end position="222"/>
    </location>
</feature>
<evidence type="ECO:0000256" key="2">
    <source>
        <dbReference type="SAM" id="MobiDB-lite"/>
    </source>
</evidence>
<keyword evidence="6" id="KW-1185">Reference proteome</keyword>
<dbReference type="InterPro" id="IPR012337">
    <property type="entry name" value="RNaseH-like_sf"/>
</dbReference>
<feature type="compositionally biased region" description="Polar residues" evidence="2">
    <location>
        <begin position="12"/>
        <end position="26"/>
    </location>
</feature>
<evidence type="ECO:0000313" key="5">
    <source>
        <dbReference type="EMBL" id="KAF7820820.1"/>
    </source>
</evidence>
<dbReference type="PANTHER" id="PTHR46481:SF6">
    <property type="entry name" value="ZINC FINGER BED DOMAIN-CONTAINING PROTEIN RICESLEEPER 2-LIKE"/>
    <property type="match status" value="1"/>
</dbReference>
<dbReference type="InterPro" id="IPR008906">
    <property type="entry name" value="HATC_C_dom"/>
</dbReference>
<dbReference type="InterPro" id="IPR052035">
    <property type="entry name" value="ZnF_BED_domain_contain"/>
</dbReference>
<name>A0A834WEY3_9FABA</name>
<dbReference type="AlphaFoldDB" id="A0A834WEY3"/>
<protein>
    <submittedName>
        <fullName evidence="5">Zinc finger BED domain-containing protein RICESLEEPER 2-like</fullName>
    </submittedName>
</protein>
<evidence type="ECO:0000259" key="3">
    <source>
        <dbReference type="Pfam" id="PF05699"/>
    </source>
</evidence>
<keyword evidence="1" id="KW-0238">DNA-binding</keyword>
<dbReference type="InterPro" id="IPR025525">
    <property type="entry name" value="hAT-like_transposase_RNase-H"/>
</dbReference>
<feature type="region of interest" description="Disordered" evidence="2">
    <location>
        <begin position="1"/>
        <end position="55"/>
    </location>
</feature>
<feature type="domain" description="HAT C-terminal dimerisation" evidence="3">
    <location>
        <begin position="594"/>
        <end position="678"/>
    </location>
</feature>